<name>A0AAV4UFZ4_9ARAC</name>
<comment type="caution">
    <text evidence="2">The sequence shown here is derived from an EMBL/GenBank/DDBJ whole genome shotgun (WGS) entry which is preliminary data.</text>
</comment>
<feature type="compositionally biased region" description="Polar residues" evidence="1">
    <location>
        <begin position="50"/>
        <end position="73"/>
    </location>
</feature>
<reference evidence="2 3" key="1">
    <citation type="submission" date="2021-06" db="EMBL/GenBank/DDBJ databases">
        <title>Caerostris darwini draft genome.</title>
        <authorList>
            <person name="Kono N."/>
            <person name="Arakawa K."/>
        </authorList>
    </citation>
    <scope>NUCLEOTIDE SEQUENCE [LARGE SCALE GENOMIC DNA]</scope>
</reference>
<dbReference type="AlphaFoldDB" id="A0AAV4UFZ4"/>
<sequence length="107" mass="12060">MRSAPNASDRRTSNEEGPLHSPSVTPGNRGIKEIFLSPSTNHRIEYQSIPFYQQTQIPSPSPSALSRGDNSPRNEYPPMPIKTHAVSLWSPPHVQQPIYQEMGSRFY</sequence>
<keyword evidence="3" id="KW-1185">Reference proteome</keyword>
<gene>
    <name evidence="2" type="ORF">CDAR_220441</name>
</gene>
<accession>A0AAV4UFZ4</accession>
<evidence type="ECO:0000313" key="3">
    <source>
        <dbReference type="Proteomes" id="UP001054837"/>
    </source>
</evidence>
<evidence type="ECO:0000256" key="1">
    <source>
        <dbReference type="SAM" id="MobiDB-lite"/>
    </source>
</evidence>
<dbReference type="Proteomes" id="UP001054837">
    <property type="component" value="Unassembled WGS sequence"/>
</dbReference>
<evidence type="ECO:0000313" key="2">
    <source>
        <dbReference type="EMBL" id="GIY56554.1"/>
    </source>
</evidence>
<dbReference type="EMBL" id="BPLQ01011204">
    <property type="protein sequence ID" value="GIY56554.1"/>
    <property type="molecule type" value="Genomic_DNA"/>
</dbReference>
<organism evidence="2 3">
    <name type="scientific">Caerostris darwini</name>
    <dbReference type="NCBI Taxonomy" id="1538125"/>
    <lineage>
        <taxon>Eukaryota</taxon>
        <taxon>Metazoa</taxon>
        <taxon>Ecdysozoa</taxon>
        <taxon>Arthropoda</taxon>
        <taxon>Chelicerata</taxon>
        <taxon>Arachnida</taxon>
        <taxon>Araneae</taxon>
        <taxon>Araneomorphae</taxon>
        <taxon>Entelegynae</taxon>
        <taxon>Araneoidea</taxon>
        <taxon>Araneidae</taxon>
        <taxon>Caerostris</taxon>
    </lineage>
</organism>
<feature type="region of interest" description="Disordered" evidence="1">
    <location>
        <begin position="1"/>
        <end position="32"/>
    </location>
</feature>
<proteinExistence type="predicted"/>
<protein>
    <submittedName>
        <fullName evidence="2">Uncharacterized protein</fullName>
    </submittedName>
</protein>
<feature type="region of interest" description="Disordered" evidence="1">
    <location>
        <begin position="50"/>
        <end position="79"/>
    </location>
</feature>
<feature type="compositionally biased region" description="Basic and acidic residues" evidence="1">
    <location>
        <begin position="8"/>
        <end position="18"/>
    </location>
</feature>